<feature type="compositionally biased region" description="Low complexity" evidence="1">
    <location>
        <begin position="23"/>
        <end position="32"/>
    </location>
</feature>
<feature type="region of interest" description="Disordered" evidence="1">
    <location>
        <begin position="1"/>
        <end position="53"/>
    </location>
</feature>
<keyword evidence="2" id="KW-1185">Reference proteome</keyword>
<evidence type="ECO:0000256" key="1">
    <source>
        <dbReference type="SAM" id="MobiDB-lite"/>
    </source>
</evidence>
<sequence>MTRRNTPTASRPKKNKTPPQNPPASAVRSVPVPENPTSTAAIETHPSVPNPPAHFSVPNSPAYLPYGYPSYCPMIPPYGYPFPPYPYPVSPYSGIPSPASEPCTAAPARPDY</sequence>
<reference evidence="3" key="1">
    <citation type="submission" date="2025-08" db="UniProtKB">
        <authorList>
            <consortium name="RefSeq"/>
        </authorList>
    </citation>
    <scope>IDENTIFICATION</scope>
</reference>
<organism evidence="2 3">
    <name type="scientific">Cephus cinctus</name>
    <name type="common">Wheat stem sawfly</name>
    <dbReference type="NCBI Taxonomy" id="211228"/>
    <lineage>
        <taxon>Eukaryota</taxon>
        <taxon>Metazoa</taxon>
        <taxon>Ecdysozoa</taxon>
        <taxon>Arthropoda</taxon>
        <taxon>Hexapoda</taxon>
        <taxon>Insecta</taxon>
        <taxon>Pterygota</taxon>
        <taxon>Neoptera</taxon>
        <taxon>Endopterygota</taxon>
        <taxon>Hymenoptera</taxon>
        <taxon>Cephoidea</taxon>
        <taxon>Cephidae</taxon>
        <taxon>Cephus</taxon>
    </lineage>
</organism>
<dbReference type="KEGG" id="ccin:107263204"/>
<evidence type="ECO:0000313" key="2">
    <source>
        <dbReference type="Proteomes" id="UP000694920"/>
    </source>
</evidence>
<protein>
    <submittedName>
        <fullName evidence="3">Vegetative cell wall protein gp1-like</fullName>
    </submittedName>
</protein>
<accession>A0AAJ7FCY7</accession>
<dbReference type="AlphaFoldDB" id="A0AAJ7FCY7"/>
<gene>
    <name evidence="3" type="primary">LOC107263204</name>
</gene>
<dbReference type="RefSeq" id="XP_015585626.1">
    <property type="nucleotide sequence ID" value="XM_015730140.1"/>
</dbReference>
<proteinExistence type="predicted"/>
<dbReference type="GeneID" id="107263204"/>
<dbReference type="Proteomes" id="UP000694920">
    <property type="component" value="Unplaced"/>
</dbReference>
<name>A0AAJ7FCY7_CEPCN</name>
<evidence type="ECO:0000313" key="3">
    <source>
        <dbReference type="RefSeq" id="XP_015585626.1"/>
    </source>
</evidence>